<comment type="caution">
    <text evidence="2">The sequence shown here is derived from an EMBL/GenBank/DDBJ whole genome shotgun (WGS) entry which is preliminary data.</text>
</comment>
<reference evidence="2" key="1">
    <citation type="submission" date="2020-08" db="EMBL/GenBank/DDBJ databases">
        <title>Multicomponent nature underlies the extraordinary mechanical properties of spider dragline silk.</title>
        <authorList>
            <person name="Kono N."/>
            <person name="Nakamura H."/>
            <person name="Mori M."/>
            <person name="Yoshida Y."/>
            <person name="Ohtoshi R."/>
            <person name="Malay A.D."/>
            <person name="Moran D.A.P."/>
            <person name="Tomita M."/>
            <person name="Numata K."/>
            <person name="Arakawa K."/>
        </authorList>
    </citation>
    <scope>NUCLEOTIDE SEQUENCE</scope>
</reference>
<evidence type="ECO:0000313" key="3">
    <source>
        <dbReference type="Proteomes" id="UP000887013"/>
    </source>
</evidence>
<dbReference type="Proteomes" id="UP000887013">
    <property type="component" value="Unassembled WGS sequence"/>
</dbReference>
<dbReference type="AlphaFoldDB" id="A0A8X6P576"/>
<accession>A0A8X6P576</accession>
<evidence type="ECO:0000256" key="1">
    <source>
        <dbReference type="SAM" id="MobiDB-lite"/>
    </source>
</evidence>
<gene>
    <name evidence="2" type="ORF">NPIL_201831</name>
</gene>
<keyword evidence="3" id="KW-1185">Reference proteome</keyword>
<name>A0A8X6P576_NEPPI</name>
<sequence>MTTSNISRSFQSEYLSHTPSEDNYTVTVEVRNDPVWLAEVTAAIKNLTTSEKCLQEDGARDLNIFKQEKLRREDPVQESRSIMGPP</sequence>
<protein>
    <submittedName>
        <fullName evidence="2">Uncharacterized protein</fullName>
    </submittedName>
</protein>
<feature type="compositionally biased region" description="Basic and acidic residues" evidence="1">
    <location>
        <begin position="66"/>
        <end position="77"/>
    </location>
</feature>
<evidence type="ECO:0000313" key="2">
    <source>
        <dbReference type="EMBL" id="GFT51679.1"/>
    </source>
</evidence>
<dbReference type="EMBL" id="BMAW01112262">
    <property type="protein sequence ID" value="GFT51679.1"/>
    <property type="molecule type" value="Genomic_DNA"/>
</dbReference>
<organism evidence="2 3">
    <name type="scientific">Nephila pilipes</name>
    <name type="common">Giant wood spider</name>
    <name type="synonym">Nephila maculata</name>
    <dbReference type="NCBI Taxonomy" id="299642"/>
    <lineage>
        <taxon>Eukaryota</taxon>
        <taxon>Metazoa</taxon>
        <taxon>Ecdysozoa</taxon>
        <taxon>Arthropoda</taxon>
        <taxon>Chelicerata</taxon>
        <taxon>Arachnida</taxon>
        <taxon>Araneae</taxon>
        <taxon>Araneomorphae</taxon>
        <taxon>Entelegynae</taxon>
        <taxon>Araneoidea</taxon>
        <taxon>Nephilidae</taxon>
        <taxon>Nephila</taxon>
    </lineage>
</organism>
<proteinExistence type="predicted"/>
<feature type="region of interest" description="Disordered" evidence="1">
    <location>
        <begin position="65"/>
        <end position="86"/>
    </location>
</feature>